<proteinExistence type="predicted"/>
<keyword evidence="3" id="KW-1185">Reference proteome</keyword>
<sequence>MKFEITFALNTLTSWGRARSLLSEGHDHPSFTRQTHDSNCPQTDLNVNLRGHPRSY</sequence>
<evidence type="ECO:0000313" key="2">
    <source>
        <dbReference type="EMBL" id="KAK9870019.1"/>
    </source>
</evidence>
<name>A0AAW1TIT7_9CUCU</name>
<dbReference type="EMBL" id="JARQZJ010000002">
    <property type="protein sequence ID" value="KAK9870019.1"/>
    <property type="molecule type" value="Genomic_DNA"/>
</dbReference>
<feature type="non-terminal residue" evidence="2">
    <location>
        <position position="56"/>
    </location>
</feature>
<gene>
    <name evidence="2" type="ORF">WA026_006114</name>
</gene>
<comment type="caution">
    <text evidence="2">The sequence shown here is derived from an EMBL/GenBank/DDBJ whole genome shotgun (WGS) entry which is preliminary data.</text>
</comment>
<feature type="compositionally biased region" description="Polar residues" evidence="1">
    <location>
        <begin position="37"/>
        <end position="46"/>
    </location>
</feature>
<accession>A0AAW1TIT7</accession>
<organism evidence="2 3">
    <name type="scientific">Henosepilachna vigintioctopunctata</name>
    <dbReference type="NCBI Taxonomy" id="420089"/>
    <lineage>
        <taxon>Eukaryota</taxon>
        <taxon>Metazoa</taxon>
        <taxon>Ecdysozoa</taxon>
        <taxon>Arthropoda</taxon>
        <taxon>Hexapoda</taxon>
        <taxon>Insecta</taxon>
        <taxon>Pterygota</taxon>
        <taxon>Neoptera</taxon>
        <taxon>Endopterygota</taxon>
        <taxon>Coleoptera</taxon>
        <taxon>Polyphaga</taxon>
        <taxon>Cucujiformia</taxon>
        <taxon>Coccinelloidea</taxon>
        <taxon>Coccinellidae</taxon>
        <taxon>Epilachninae</taxon>
        <taxon>Epilachnini</taxon>
        <taxon>Henosepilachna</taxon>
    </lineage>
</organism>
<feature type="region of interest" description="Disordered" evidence="1">
    <location>
        <begin position="26"/>
        <end position="56"/>
    </location>
</feature>
<dbReference type="Proteomes" id="UP001431783">
    <property type="component" value="Unassembled WGS sequence"/>
</dbReference>
<reference evidence="2 3" key="1">
    <citation type="submission" date="2023-03" db="EMBL/GenBank/DDBJ databases">
        <title>Genome insight into feeding habits of ladybird beetles.</title>
        <authorList>
            <person name="Li H.-S."/>
            <person name="Huang Y.-H."/>
            <person name="Pang H."/>
        </authorList>
    </citation>
    <scope>NUCLEOTIDE SEQUENCE [LARGE SCALE GENOMIC DNA]</scope>
    <source>
        <strain evidence="2">SYSU_2023b</strain>
        <tissue evidence="2">Whole body</tissue>
    </source>
</reference>
<protein>
    <submittedName>
        <fullName evidence="2">Uncharacterized protein</fullName>
    </submittedName>
</protein>
<dbReference type="AlphaFoldDB" id="A0AAW1TIT7"/>
<evidence type="ECO:0000313" key="3">
    <source>
        <dbReference type="Proteomes" id="UP001431783"/>
    </source>
</evidence>
<feature type="compositionally biased region" description="Basic and acidic residues" evidence="1">
    <location>
        <begin position="26"/>
        <end position="36"/>
    </location>
</feature>
<evidence type="ECO:0000256" key="1">
    <source>
        <dbReference type="SAM" id="MobiDB-lite"/>
    </source>
</evidence>